<feature type="domain" description="Mon2 C-terminal" evidence="4">
    <location>
        <begin position="900"/>
        <end position="1053"/>
    </location>
</feature>
<sequence length="1607" mass="180981">MATAVSFTTLSHQLTSDLQTLASESKRRNSEIRYASEKSIKILKTVHSFQELSRHPDFVSPFIQSCSSKNAKCTTISMHCFQRLSVDKCIPSERIPDVLQAFSDSTRLAVEIQLKVLQILPMFFKTYSDQIIGPLSAKLLVCCTDLLQIPNKAPMVVGTASATLQQLVNSMFERSRAEEVKEYEVATSNSDFMKVGPLQYDINRIFHDLCSLNGTTDKSTILKVSCIPEEYGLEILESLFQNHASLLRRQLDLQFILRTKAVPLLLRSYSSSKHFPLVVRSSRCIALLIRVDFLKILELELEVILSLLVHTLSENSDSPHWKKILSLEVIQIISKDFDLLLGIYLTYDNIAERKDILSSLLSAFLQLLTTKPYEANLHILTVLPSLDMALISQEHSVARIPFIELLDKATAPYVDENYILYLVLSISNSISDKMGLKALSLSQGEKNETLMKKAVLMFSHVFHELLKIHEKWLYAASLDTSLFRSVVRSFQRLGQAAGIFGLSDMLSQCLQIFCVAVIQIEEEVLSSPPEEEGYSSSNGVFTALADTFSEPGLPSHSVSHKSQALQRPRYQRTIGLFRAMISLSISLGSSFTVENWRYVLVAWQWTAHYSEDETKPFDSSNKSPQKCRLSKSDITAIESSVSKLVESTETYSNESFSILIESMMTEARNTLRLDEDSDLITETDFRPLDKAGSPQNCKFNRNFFLSGIGIIAEYNSGRLTESKGQRCWSKIVDFLIEIASRRHSDSSFTTSRLCAASALTNLLSEVAVGFSDAKNTQDREIINLIQEHILNALQKLIKAIVKLGISKDDVYSGTVNTEFEIIFLVLRTLKRFLDDFGESMKSSWDMVFEILNSPFMITGGNLDLTGFDGVEDNSMLEVMTTKNNSMIQMSFDVFKLITDDFLQTLPLKAIESLIDTLVHFVSQKEDLNISFSSISQFWIVGDYLRVCIESTDQSQKSLSPAFLENLFETSTVKALTNLAQNKFEKCNALWLYLLENLIRCSSDPRIEVKSGALQTFFRIVDSHSSCFPPWDVVALRVVKPMVEDASAFKDNAQYAEFVHVKLNGLVHLFETHLNNPATCAPFMTSWLAFIEYMKSLTSRSSFDVTFAVFVNFKLFLEVAARIQDVPVQIIEQCYKFWSGYDIVYTDYSAASEFKRKTSYDCIEQLLSCYPSLHTLLVQKKLFDGKKMEAALNVLNTAARYPLLPGFASDHKKPSSLQSLVLQCLDVFDINLSCKLEALFLAQLSAFVVLPFDARQKIEMKLAPKLTSASSSAKVPSFEAVSYKACLFLHHRLITLLENNAEFLDPKHILRLSKNLQDVVKAKSLINLDEHKNVALWCLASQCFYIISRKVIESAASTKLFDPTADFKAKFGDNFLVFAVAPIIRINANVDALTEGDDIIEFQNFNKLFFQGLENNVFGEELLDYYASEIRKSSFFYELDEIEDAIVRDSSSLGEVTTILASFPFDEVLGSTNQPPLLTKVNLTKKCVETLADFMISDGKASQILRRTCLVYFVSRCAFALRRFISIVSLLNEAPVSKVTKGEIYCVLSGFLNVARHLKVYAASEELNELGILYALILKTIPSAHKVKGVQLIIQELSLTLTQNQVKK</sequence>
<keyword evidence="1" id="KW-0813">Transport</keyword>
<feature type="domain" description="Mon2/Sec7/BIG1-like dimerisation and cyclophilin-binding" evidence="5">
    <location>
        <begin position="7"/>
        <end position="178"/>
    </location>
</feature>
<dbReference type="InterPro" id="IPR032691">
    <property type="entry name" value="Mon2/Sec7/BIG1-like_HUS"/>
</dbReference>
<proteinExistence type="predicted"/>
<evidence type="ECO:0000256" key="1">
    <source>
        <dbReference type="ARBA" id="ARBA00022448"/>
    </source>
</evidence>
<evidence type="ECO:0000256" key="2">
    <source>
        <dbReference type="ARBA" id="ARBA00022927"/>
    </source>
</evidence>
<reference evidence="6 7" key="1">
    <citation type="submission" date="2016-03" db="EMBL/GenBank/DDBJ databases">
        <authorList>
            <person name="Devillers H."/>
        </authorList>
    </citation>
    <scope>NUCLEOTIDE SEQUENCE [LARGE SCALE GENOMIC DNA]</scope>
    <source>
        <strain evidence="6">CBS 11717</strain>
    </source>
</reference>
<dbReference type="GO" id="GO:0005794">
    <property type="term" value="C:Golgi apparatus"/>
    <property type="evidence" value="ECO:0007669"/>
    <property type="project" value="UniProtKB-ARBA"/>
</dbReference>
<dbReference type="InterPro" id="IPR016024">
    <property type="entry name" value="ARM-type_fold"/>
</dbReference>
<evidence type="ECO:0000313" key="7">
    <source>
        <dbReference type="Proteomes" id="UP000191024"/>
    </source>
</evidence>
<dbReference type="OrthoDB" id="294853at2759"/>
<accession>A0A1G4JKF7</accession>
<dbReference type="GO" id="GO:0015031">
    <property type="term" value="P:protein transport"/>
    <property type="evidence" value="ECO:0007669"/>
    <property type="project" value="UniProtKB-KW"/>
</dbReference>
<gene>
    <name evidence="6" type="ORF">LAMI_0E04566G</name>
</gene>
<evidence type="ECO:0000313" key="6">
    <source>
        <dbReference type="EMBL" id="SCU91056.1"/>
    </source>
</evidence>
<dbReference type="InterPro" id="IPR032817">
    <property type="entry name" value="Mon2_C"/>
</dbReference>
<feature type="domain" description="Mon2/Sec7/BIG1-like HUS" evidence="3">
    <location>
        <begin position="199"/>
        <end position="356"/>
    </location>
</feature>
<protein>
    <submittedName>
        <fullName evidence="6">LAMI_0E04566g1_1</fullName>
    </submittedName>
</protein>
<dbReference type="STRING" id="1230905.A0A1G4JKF7"/>
<dbReference type="Pfam" id="PF16206">
    <property type="entry name" value="Mon2_C"/>
    <property type="match status" value="1"/>
</dbReference>
<dbReference type="Pfam" id="PF16213">
    <property type="entry name" value="DCB"/>
    <property type="match status" value="1"/>
</dbReference>
<name>A0A1G4JKF7_9SACH</name>
<keyword evidence="7" id="KW-1185">Reference proteome</keyword>
<organism evidence="6 7">
    <name type="scientific">Lachancea mirantina</name>
    <dbReference type="NCBI Taxonomy" id="1230905"/>
    <lineage>
        <taxon>Eukaryota</taxon>
        <taxon>Fungi</taxon>
        <taxon>Dikarya</taxon>
        <taxon>Ascomycota</taxon>
        <taxon>Saccharomycotina</taxon>
        <taxon>Saccharomycetes</taxon>
        <taxon>Saccharomycetales</taxon>
        <taxon>Saccharomycetaceae</taxon>
        <taxon>Lachancea</taxon>
    </lineage>
</organism>
<dbReference type="SUPFAM" id="SSF48371">
    <property type="entry name" value="ARM repeat"/>
    <property type="match status" value="2"/>
</dbReference>
<dbReference type="Pfam" id="PF12783">
    <property type="entry name" value="Sec7-like_HUS"/>
    <property type="match status" value="1"/>
</dbReference>
<evidence type="ECO:0000259" key="4">
    <source>
        <dbReference type="Pfam" id="PF16206"/>
    </source>
</evidence>
<dbReference type="EMBL" id="LT598465">
    <property type="protein sequence ID" value="SCU91056.1"/>
    <property type="molecule type" value="Genomic_DNA"/>
</dbReference>
<evidence type="ECO:0000259" key="5">
    <source>
        <dbReference type="Pfam" id="PF16213"/>
    </source>
</evidence>
<evidence type="ECO:0000259" key="3">
    <source>
        <dbReference type="Pfam" id="PF12783"/>
    </source>
</evidence>
<keyword evidence="2" id="KW-0653">Protein transport</keyword>
<dbReference type="Proteomes" id="UP000191024">
    <property type="component" value="Chromosome E"/>
</dbReference>
<dbReference type="InterPro" id="IPR032629">
    <property type="entry name" value="DCB_dom"/>
</dbReference>